<dbReference type="PANTHER" id="PTHR34436">
    <property type="entry name" value="CENTROMERE PROTEIN M"/>
    <property type="match status" value="1"/>
</dbReference>
<name>A0A1S2ZRL9_ERIEU</name>
<evidence type="ECO:0000313" key="8">
    <source>
        <dbReference type="RefSeq" id="XP_007523492.1"/>
    </source>
</evidence>
<comment type="subcellular location">
    <subcellularLocation>
        <location evidence="2">Chromosome</location>
        <location evidence="2">Centromere</location>
    </subcellularLocation>
    <subcellularLocation>
        <location evidence="1">Nucleus</location>
    </subcellularLocation>
</comment>
<evidence type="ECO:0000256" key="5">
    <source>
        <dbReference type="ARBA" id="ARBA00023242"/>
    </source>
</evidence>
<dbReference type="eggNOG" id="ENOG502S17M">
    <property type="taxonomic scope" value="Eukaryota"/>
</dbReference>
<evidence type="ECO:0000256" key="3">
    <source>
        <dbReference type="ARBA" id="ARBA00016382"/>
    </source>
</evidence>
<dbReference type="Gene3D" id="3.40.50.300">
    <property type="entry name" value="P-loop containing nucleotide triphosphate hydrolases"/>
    <property type="match status" value="1"/>
</dbReference>
<keyword evidence="5" id="KW-0539">Nucleus</keyword>
<keyword evidence="4" id="KW-0158">Chromosome</keyword>
<dbReference type="Proteomes" id="UP001652624">
    <property type="component" value="Chromosome 4"/>
</dbReference>
<keyword evidence="7" id="KW-1185">Reference proteome</keyword>
<dbReference type="PANTHER" id="PTHR34436:SF1">
    <property type="entry name" value="CENTROMERE PROTEIN M"/>
    <property type="match status" value="1"/>
</dbReference>
<evidence type="ECO:0000256" key="6">
    <source>
        <dbReference type="ARBA" id="ARBA00023328"/>
    </source>
</evidence>
<dbReference type="GO" id="GO:0005634">
    <property type="term" value="C:nucleus"/>
    <property type="evidence" value="ECO:0007669"/>
    <property type="project" value="UniProtKB-SubCell"/>
</dbReference>
<organism evidence="7 8">
    <name type="scientific">Erinaceus europaeus</name>
    <name type="common">Western European hedgehog</name>
    <dbReference type="NCBI Taxonomy" id="9365"/>
    <lineage>
        <taxon>Eukaryota</taxon>
        <taxon>Metazoa</taxon>
        <taxon>Chordata</taxon>
        <taxon>Craniata</taxon>
        <taxon>Vertebrata</taxon>
        <taxon>Euteleostomi</taxon>
        <taxon>Mammalia</taxon>
        <taxon>Eutheria</taxon>
        <taxon>Laurasiatheria</taxon>
        <taxon>Eulipotyphla</taxon>
        <taxon>Erinaceidae</taxon>
        <taxon>Erinaceinae</taxon>
        <taxon>Erinaceus</taxon>
    </lineage>
</organism>
<keyword evidence="6" id="KW-0137">Centromere</keyword>
<dbReference type="RefSeq" id="XP_007523492.1">
    <property type="nucleotide sequence ID" value="XM_007523430.2"/>
</dbReference>
<sequence length="180" mass="19728">MSVLRPLDQLPSLNTAAVLLVGAEDALLQQLAESMIKEDCPSELKVHLANSLPLPSSGNRPRIDLIVFVINLHSKYSLQNVEKSLHHVDATFFLGKVVFLTTGAGREHHCSVHLSTVERLARTYRSPLLFCDLEKEAFRAAMVQRLVRLLLVCAGHVPGVSALNLLSLLCSSDSPTPEDL</sequence>
<evidence type="ECO:0000256" key="2">
    <source>
        <dbReference type="ARBA" id="ARBA00004584"/>
    </source>
</evidence>
<gene>
    <name evidence="8" type="primary">CENPM</name>
</gene>
<dbReference type="AlphaFoldDB" id="A0A1S2ZRL9"/>
<proteinExistence type="predicted"/>
<protein>
    <recommendedName>
        <fullName evidence="3">Centromere protein M</fullName>
    </recommendedName>
</protein>
<evidence type="ECO:0000313" key="7">
    <source>
        <dbReference type="Proteomes" id="UP001652624"/>
    </source>
</evidence>
<dbReference type="InParanoid" id="A0A1S2ZRL9"/>
<dbReference type="GO" id="GO:0000775">
    <property type="term" value="C:chromosome, centromeric region"/>
    <property type="evidence" value="ECO:0007669"/>
    <property type="project" value="UniProtKB-SubCell"/>
</dbReference>
<dbReference type="InterPro" id="IPR020987">
    <property type="entry name" value="Centromere_Cenp-M"/>
</dbReference>
<dbReference type="Pfam" id="PF11111">
    <property type="entry name" value="CENP-M"/>
    <property type="match status" value="1"/>
</dbReference>
<dbReference type="OrthoDB" id="2386686at2759"/>
<dbReference type="GeneID" id="103113846"/>
<accession>A0A1S2ZRL9</accession>
<evidence type="ECO:0000256" key="4">
    <source>
        <dbReference type="ARBA" id="ARBA00022454"/>
    </source>
</evidence>
<evidence type="ECO:0000256" key="1">
    <source>
        <dbReference type="ARBA" id="ARBA00004123"/>
    </source>
</evidence>
<dbReference type="CTD" id="79019"/>
<dbReference type="FunCoup" id="A0A1S2ZRL9">
    <property type="interactions" value="489"/>
</dbReference>
<reference evidence="8" key="1">
    <citation type="submission" date="2025-08" db="UniProtKB">
        <authorList>
            <consortium name="RefSeq"/>
        </authorList>
    </citation>
    <scope>IDENTIFICATION</scope>
</reference>
<dbReference type="InterPro" id="IPR027417">
    <property type="entry name" value="P-loop_NTPase"/>
</dbReference>